<reference evidence="9 10" key="1">
    <citation type="submission" date="2018-09" db="EMBL/GenBank/DDBJ databases">
        <authorList>
            <person name="Zhu H."/>
        </authorList>
    </citation>
    <scope>NUCLEOTIDE SEQUENCE [LARGE SCALE GENOMIC DNA]</scope>
    <source>
        <strain evidence="9 10">K1W22B-8</strain>
    </source>
</reference>
<evidence type="ECO:0000256" key="3">
    <source>
        <dbReference type="ARBA" id="ARBA00022475"/>
    </source>
</evidence>
<feature type="transmembrane region" description="Helical" evidence="8">
    <location>
        <begin position="359"/>
        <end position="380"/>
    </location>
</feature>
<keyword evidence="2" id="KW-0813">Transport</keyword>
<feature type="transmembrane region" description="Helical" evidence="8">
    <location>
        <begin position="386"/>
        <end position="410"/>
    </location>
</feature>
<dbReference type="PANTHER" id="PTHR32063:SF28">
    <property type="entry name" value="BLR2861 PROTEIN"/>
    <property type="match status" value="1"/>
</dbReference>
<feature type="transmembrane region" description="Helical" evidence="8">
    <location>
        <begin position="870"/>
        <end position="894"/>
    </location>
</feature>
<dbReference type="PRINTS" id="PR00702">
    <property type="entry name" value="ACRIFLAVINRP"/>
</dbReference>
<feature type="transmembrane region" description="Helical" evidence="8">
    <location>
        <begin position="900"/>
        <end position="925"/>
    </location>
</feature>
<dbReference type="OrthoDB" id="9806532at2"/>
<dbReference type="GO" id="GO:0042910">
    <property type="term" value="F:xenobiotic transmembrane transporter activity"/>
    <property type="evidence" value="ECO:0007669"/>
    <property type="project" value="TreeGrafter"/>
</dbReference>
<feature type="transmembrane region" description="Helical" evidence="8">
    <location>
        <begin position="12"/>
        <end position="29"/>
    </location>
</feature>
<dbReference type="Gene3D" id="3.30.2090.10">
    <property type="entry name" value="Multidrug efflux transporter AcrB TolC docking domain, DN and DC subdomains"/>
    <property type="match status" value="2"/>
</dbReference>
<dbReference type="SUPFAM" id="SSF82866">
    <property type="entry name" value="Multidrug efflux transporter AcrB transmembrane domain"/>
    <property type="match status" value="2"/>
</dbReference>
<keyword evidence="5 8" id="KW-0812">Transmembrane</keyword>
<protein>
    <submittedName>
        <fullName evidence="9">Efflux RND transporter permease subunit</fullName>
    </submittedName>
</protein>
<evidence type="ECO:0000313" key="10">
    <source>
        <dbReference type="Proteomes" id="UP000284605"/>
    </source>
</evidence>
<feature type="transmembrane region" description="Helical" evidence="8">
    <location>
        <begin position="430"/>
        <end position="450"/>
    </location>
</feature>
<dbReference type="Pfam" id="PF00873">
    <property type="entry name" value="ACR_tran"/>
    <property type="match status" value="1"/>
</dbReference>
<feature type="transmembrane region" description="Helical" evidence="8">
    <location>
        <begin position="977"/>
        <end position="1003"/>
    </location>
</feature>
<dbReference type="GO" id="GO:0005886">
    <property type="term" value="C:plasma membrane"/>
    <property type="evidence" value="ECO:0007669"/>
    <property type="project" value="UniProtKB-SubCell"/>
</dbReference>
<feature type="transmembrane region" description="Helical" evidence="8">
    <location>
        <begin position="462"/>
        <end position="485"/>
    </location>
</feature>
<keyword evidence="3" id="KW-1003">Cell membrane</keyword>
<keyword evidence="6 8" id="KW-1133">Transmembrane helix</keyword>
<feature type="transmembrane region" description="Helical" evidence="8">
    <location>
        <begin position="332"/>
        <end position="352"/>
    </location>
</feature>
<dbReference type="RefSeq" id="WP_119777518.1">
    <property type="nucleotide sequence ID" value="NZ_QYUK01000011.1"/>
</dbReference>
<evidence type="ECO:0000256" key="6">
    <source>
        <dbReference type="ARBA" id="ARBA00022989"/>
    </source>
</evidence>
<accession>A0A418WA32</accession>
<evidence type="ECO:0000256" key="8">
    <source>
        <dbReference type="SAM" id="Phobius"/>
    </source>
</evidence>
<feature type="transmembrane region" description="Helical" evidence="8">
    <location>
        <begin position="524"/>
        <end position="542"/>
    </location>
</feature>
<comment type="subcellular location">
    <subcellularLocation>
        <location evidence="1">Cell inner membrane</location>
        <topology evidence="1">Multi-pass membrane protein</topology>
    </subcellularLocation>
</comment>
<evidence type="ECO:0000256" key="4">
    <source>
        <dbReference type="ARBA" id="ARBA00022519"/>
    </source>
</evidence>
<keyword evidence="4" id="KW-0997">Cell inner membrane</keyword>
<evidence type="ECO:0000256" key="5">
    <source>
        <dbReference type="ARBA" id="ARBA00022692"/>
    </source>
</evidence>
<dbReference type="InterPro" id="IPR027463">
    <property type="entry name" value="AcrB_DN_DC_subdom"/>
</dbReference>
<dbReference type="InterPro" id="IPR001036">
    <property type="entry name" value="Acrflvin-R"/>
</dbReference>
<evidence type="ECO:0000256" key="2">
    <source>
        <dbReference type="ARBA" id="ARBA00022448"/>
    </source>
</evidence>
<dbReference type="Proteomes" id="UP000284605">
    <property type="component" value="Unassembled WGS sequence"/>
</dbReference>
<feature type="transmembrane region" description="Helical" evidence="8">
    <location>
        <begin position="946"/>
        <end position="965"/>
    </location>
</feature>
<keyword evidence="10" id="KW-1185">Reference proteome</keyword>
<dbReference type="EMBL" id="QYUK01000011">
    <property type="protein sequence ID" value="RJF86873.1"/>
    <property type="molecule type" value="Genomic_DNA"/>
</dbReference>
<dbReference type="AlphaFoldDB" id="A0A418WA32"/>
<comment type="caution">
    <text evidence="9">The sequence shown here is derived from an EMBL/GenBank/DDBJ whole genome shotgun (WGS) entry which is preliminary data.</text>
</comment>
<gene>
    <name evidence="9" type="ORF">D3874_07455</name>
</gene>
<dbReference type="Gene3D" id="3.30.70.1430">
    <property type="entry name" value="Multidrug efflux transporter AcrB pore domain"/>
    <property type="match status" value="2"/>
</dbReference>
<evidence type="ECO:0000313" key="9">
    <source>
        <dbReference type="EMBL" id="RJF86873.1"/>
    </source>
</evidence>
<name>A0A418WA32_9PROT</name>
<dbReference type="SUPFAM" id="SSF82714">
    <property type="entry name" value="Multidrug efflux transporter AcrB TolC docking domain, DN and DC subdomains"/>
    <property type="match status" value="2"/>
</dbReference>
<dbReference type="FunFam" id="1.20.1640.10:FF:000001">
    <property type="entry name" value="Efflux pump membrane transporter"/>
    <property type="match status" value="1"/>
</dbReference>
<dbReference type="Gene3D" id="3.30.70.1440">
    <property type="entry name" value="Multidrug efflux transporter AcrB pore domain"/>
    <property type="match status" value="1"/>
</dbReference>
<dbReference type="Gene3D" id="3.30.70.1320">
    <property type="entry name" value="Multidrug efflux transporter AcrB pore domain like"/>
    <property type="match status" value="1"/>
</dbReference>
<proteinExistence type="predicted"/>
<feature type="transmembrane region" description="Helical" evidence="8">
    <location>
        <begin position="846"/>
        <end position="863"/>
    </location>
</feature>
<dbReference type="PANTHER" id="PTHR32063">
    <property type="match status" value="1"/>
</dbReference>
<dbReference type="SUPFAM" id="SSF82693">
    <property type="entry name" value="Multidrug efflux transporter AcrB pore domain, PN1, PN2, PC1 and PC2 subdomains"/>
    <property type="match status" value="3"/>
</dbReference>
<organism evidence="9 10">
    <name type="scientific">Oleomonas cavernae</name>
    <dbReference type="NCBI Taxonomy" id="2320859"/>
    <lineage>
        <taxon>Bacteria</taxon>
        <taxon>Pseudomonadati</taxon>
        <taxon>Pseudomonadota</taxon>
        <taxon>Alphaproteobacteria</taxon>
        <taxon>Acetobacterales</taxon>
        <taxon>Acetobacteraceae</taxon>
        <taxon>Oleomonas</taxon>
    </lineage>
</organism>
<keyword evidence="7 8" id="KW-0472">Membrane</keyword>
<evidence type="ECO:0000256" key="7">
    <source>
        <dbReference type="ARBA" id="ARBA00023136"/>
    </source>
</evidence>
<dbReference type="Gene3D" id="1.20.1640.10">
    <property type="entry name" value="Multidrug efflux transporter AcrB transmembrane domain"/>
    <property type="match status" value="2"/>
</dbReference>
<evidence type="ECO:0000256" key="1">
    <source>
        <dbReference type="ARBA" id="ARBA00004429"/>
    </source>
</evidence>
<sequence>MGLSELCIRRPVFATVLALIILLVGIVAYQRLSVREYPNIDVPVVSVRTDYTGASAAVIESQITQVLEDSISGLDGIDTITSTSRDGRSAISIRFLLSVSPDVAASDVRDRVSRVRGRLPNEVDEPIIAKVEDDAQPIIFLSANAENMNPLEVTEIADTYIVDRLQTIPGISSVDLRGAREYAMRIWLDRARMAAYGITTQDIENALSAQNVTLPAGRIESSSREFTVESRTDLREPAEFTKIILRQDGTYLVRLGDVARVELGANDERTIARFNGRPSVTVAITKQATANPLDISRELRARLPEIQAALPPGFQLELGYDSSVFIDRSIEAVYHTIAEAVLLVVVVIFFFLRSAPATLIPIVTIPVSLIGACMIMYAFGFTLNTMTLLAFVLAIGLVVDDAIVVLENIFRHVEDGMKPMRAAIQGAREIGFAVVAMTLTLVAVYAPVAFAEGRVGRLFAEFALTLAGAVLISGFIALTLTPMMCSRLLKHSPRHGLLYRTIERWLDGLDRGYGRALTFALRRWPVVVAAGLLVATANWFLFTSLKSELAPLEDRGTIYVRGTAPEGSTLDFTSLYGSVVEKMVANIPEVESVLFIVGNPDVTSLTAIVRLKLWEERERTQQQVAASMAPILSRVPGVTQFPSNPPSLGQNARDKPVQFVIQTSGSFGELDEVAQRLIQKIETNPGLVNIESDLTLNKPQIDVVIDRDKAASLGIDVGVIGRTLETFFGGRQVTRFERNDKQYDVIVEVTDADSRQPSDLTSLYVRAASGEMVQLSNLATIDEQVGPKELLRFNKSRSATISANLAAGYGLGEALAFVEAAAQEVLPQGYRYDYSGQSREFRDASGTLYVTFLLAIAFIFLVLSAQFESFAAPLVILLSVPLSIAGALTALLLSGGTLNVYSQIGLITLIGLISKHGILIVEFANQLQEAGRSKIEAVIEAARLRLRPILMTTGAMVLGAVPLAFATGPGAESRQDIGWVIVGGLSFGTVLTLFVVPIAYLLIGRSHKAGAEADADEAVSANVPQR</sequence>